<name>A0AA95KJM8_9GAMM</name>
<keyword evidence="4 6" id="KW-1133">Transmembrane helix</keyword>
<keyword evidence="5 6" id="KW-0472">Membrane</keyword>
<comment type="subcellular location">
    <subcellularLocation>
        <location evidence="1">Cell membrane</location>
        <topology evidence="1">Multi-pass membrane protein</topology>
    </subcellularLocation>
</comment>
<dbReference type="AlphaFoldDB" id="A0AA95KJM8"/>
<dbReference type="PANTHER" id="PTHR30294:SF29">
    <property type="entry name" value="MULTIDRUG ABC TRANSPORTER PERMEASE YBHS-RELATED"/>
    <property type="match status" value="1"/>
</dbReference>
<proteinExistence type="predicted"/>
<dbReference type="Pfam" id="PF12698">
    <property type="entry name" value="ABC2_membrane_3"/>
    <property type="match status" value="1"/>
</dbReference>
<accession>A0AA95KJM8</accession>
<dbReference type="Proteomes" id="UP001300672">
    <property type="component" value="Chromosome"/>
</dbReference>
<evidence type="ECO:0000256" key="1">
    <source>
        <dbReference type="ARBA" id="ARBA00004651"/>
    </source>
</evidence>
<dbReference type="EMBL" id="CP124755">
    <property type="protein sequence ID" value="WGZ90452.1"/>
    <property type="molecule type" value="Genomic_DNA"/>
</dbReference>
<dbReference type="InterPro" id="IPR051449">
    <property type="entry name" value="ABC-2_transporter_component"/>
</dbReference>
<feature type="transmembrane region" description="Helical" evidence="6">
    <location>
        <begin position="60"/>
        <end position="83"/>
    </location>
</feature>
<feature type="transmembrane region" description="Helical" evidence="6">
    <location>
        <begin position="119"/>
        <end position="142"/>
    </location>
</feature>
<feature type="transmembrane region" description="Helical" evidence="6">
    <location>
        <begin position="148"/>
        <end position="168"/>
    </location>
</feature>
<evidence type="ECO:0000256" key="5">
    <source>
        <dbReference type="ARBA" id="ARBA00023136"/>
    </source>
</evidence>
<evidence type="ECO:0000256" key="6">
    <source>
        <dbReference type="SAM" id="Phobius"/>
    </source>
</evidence>
<feature type="transmembrane region" description="Helical" evidence="6">
    <location>
        <begin position="228"/>
        <end position="246"/>
    </location>
</feature>
<evidence type="ECO:0000256" key="2">
    <source>
        <dbReference type="ARBA" id="ARBA00022475"/>
    </source>
</evidence>
<feature type="domain" description="ABC-2 type transporter transmembrane" evidence="7">
    <location>
        <begin position="48"/>
        <end position="242"/>
    </location>
</feature>
<dbReference type="GO" id="GO:0140359">
    <property type="term" value="F:ABC-type transporter activity"/>
    <property type="evidence" value="ECO:0007669"/>
    <property type="project" value="InterPro"/>
</dbReference>
<dbReference type="PANTHER" id="PTHR30294">
    <property type="entry name" value="MEMBRANE COMPONENT OF ABC TRANSPORTER YHHJ-RELATED"/>
    <property type="match status" value="1"/>
</dbReference>
<evidence type="ECO:0000256" key="4">
    <source>
        <dbReference type="ARBA" id="ARBA00022989"/>
    </source>
</evidence>
<reference evidence="8" key="2">
    <citation type="submission" date="2023-04" db="EMBL/GenBank/DDBJ databases">
        <authorList>
            <person name="Beletskiy A.V."/>
            <person name="Mardanov A.V."/>
            <person name="Ravin N.V."/>
        </authorList>
    </citation>
    <scope>NUCLEOTIDE SEQUENCE</scope>
    <source>
        <strain evidence="8">GKL-01</strain>
    </source>
</reference>
<gene>
    <name evidence="8" type="ORF">QJT80_13305</name>
</gene>
<dbReference type="KEGG" id="tdu:QJT80_13305"/>
<evidence type="ECO:0000259" key="7">
    <source>
        <dbReference type="Pfam" id="PF12698"/>
    </source>
</evidence>
<feature type="transmembrane region" description="Helical" evidence="6">
    <location>
        <begin position="20"/>
        <end position="40"/>
    </location>
</feature>
<feature type="transmembrane region" description="Helical" evidence="6">
    <location>
        <begin position="175"/>
        <end position="195"/>
    </location>
</feature>
<protein>
    <submittedName>
        <fullName evidence="8">ABC transporter permease</fullName>
    </submittedName>
</protein>
<keyword evidence="2" id="KW-1003">Cell membrane</keyword>
<evidence type="ECO:0000313" key="8">
    <source>
        <dbReference type="EMBL" id="WGZ90452.1"/>
    </source>
</evidence>
<keyword evidence="3 6" id="KW-0812">Transmembrane</keyword>
<evidence type="ECO:0000256" key="3">
    <source>
        <dbReference type="ARBA" id="ARBA00022692"/>
    </source>
</evidence>
<dbReference type="GO" id="GO:0005886">
    <property type="term" value="C:plasma membrane"/>
    <property type="evidence" value="ECO:0007669"/>
    <property type="project" value="UniProtKB-SubCell"/>
</dbReference>
<reference evidence="8" key="1">
    <citation type="journal article" date="2023" name="Int. J. Mol. Sci.">
        <title>Metagenomics Revealed a New Genus 'Candidatus Thiocaldithrix dubininis' gen. nov., sp. nov. and a New Species 'Candidatus Thiothrix putei' sp. nov. in the Family Thiotrichaceae, Some Members of Which Have Traits of Both Na+- and H+-Motive Energetics.</title>
        <authorList>
            <person name="Ravin N.V."/>
            <person name="Muntyan M.S."/>
            <person name="Smolyakov D.D."/>
            <person name="Rudenko T.S."/>
            <person name="Beletsky A.V."/>
            <person name="Mardanov A.V."/>
            <person name="Grabovich M.Y."/>
        </authorList>
    </citation>
    <scope>NUCLEOTIDE SEQUENCE</scope>
    <source>
        <strain evidence="8">GKL-01</strain>
    </source>
</reference>
<organism evidence="8">
    <name type="scientific">Candidatus Thiocaldithrix dubininis</name>
    <dbReference type="NCBI Taxonomy" id="3080823"/>
    <lineage>
        <taxon>Bacteria</taxon>
        <taxon>Pseudomonadati</taxon>
        <taxon>Pseudomonadota</taxon>
        <taxon>Gammaproteobacteria</taxon>
        <taxon>Thiotrichales</taxon>
        <taxon>Thiotrichaceae</taxon>
        <taxon>Candidatus Thiocaldithrix</taxon>
    </lineage>
</organism>
<dbReference type="InterPro" id="IPR013525">
    <property type="entry name" value="ABC2_TM"/>
</dbReference>
<sequence>MKMILTIGLMDLKRLFVSPLAWISLALMLFILAWIFLLGLDEYITQVKPMSANLDDPPGISALLLSALYSWAGIIMLAIMPLFTMRQLAEERVNQTLVLLKTAPLSNTQIVLGKYLSSLIFIVIFMVLVALMPLSLVFATALDWGQFFAANFGLFLLLASFAAAGLFLSSLTRQAMIAAVLTFGLLLFLLILYISGSSQNSSSYLFVYLSHYSHFLSFQSGLFDTGDIAYYCLFIISFIILTIRKLDNERLRG</sequence>